<dbReference type="InterPro" id="IPR009057">
    <property type="entry name" value="Homeodomain-like_sf"/>
</dbReference>
<keyword evidence="1" id="KW-0805">Transcription regulation</keyword>
<dbReference type="CDD" id="cd07001">
    <property type="entry name" value="cupin_YbfI-like_N"/>
    <property type="match status" value="1"/>
</dbReference>
<organism evidence="5">
    <name type="scientific">bioreactor metagenome</name>
    <dbReference type="NCBI Taxonomy" id="1076179"/>
    <lineage>
        <taxon>unclassified sequences</taxon>
        <taxon>metagenomes</taxon>
        <taxon>ecological metagenomes</taxon>
    </lineage>
</organism>
<dbReference type="SUPFAM" id="SSF46689">
    <property type="entry name" value="Homeodomain-like"/>
    <property type="match status" value="2"/>
</dbReference>
<evidence type="ECO:0000313" key="5">
    <source>
        <dbReference type="EMBL" id="MPM79503.1"/>
    </source>
</evidence>
<dbReference type="PANTHER" id="PTHR46796:SF2">
    <property type="entry name" value="TRANSCRIPTIONAL REGULATORY PROTEIN"/>
    <property type="match status" value="1"/>
</dbReference>
<feature type="domain" description="HTH araC/xylS-type" evidence="4">
    <location>
        <begin position="167"/>
        <end position="264"/>
    </location>
</feature>
<dbReference type="Pfam" id="PF12833">
    <property type="entry name" value="HTH_18"/>
    <property type="match status" value="1"/>
</dbReference>
<keyword evidence="2" id="KW-0238">DNA-binding</keyword>
<dbReference type="InterPro" id="IPR018060">
    <property type="entry name" value="HTH_AraC"/>
</dbReference>
<dbReference type="PANTHER" id="PTHR46796">
    <property type="entry name" value="HTH-TYPE TRANSCRIPTIONAL ACTIVATOR RHAS-RELATED"/>
    <property type="match status" value="1"/>
</dbReference>
<dbReference type="SMART" id="SM00342">
    <property type="entry name" value="HTH_ARAC"/>
    <property type="match status" value="1"/>
</dbReference>
<evidence type="ECO:0000256" key="1">
    <source>
        <dbReference type="ARBA" id="ARBA00023015"/>
    </source>
</evidence>
<dbReference type="InterPro" id="IPR014710">
    <property type="entry name" value="RmlC-like_jellyroll"/>
</dbReference>
<keyword evidence="3" id="KW-0804">Transcription</keyword>
<dbReference type="PROSITE" id="PS01124">
    <property type="entry name" value="HTH_ARAC_FAMILY_2"/>
    <property type="match status" value="1"/>
</dbReference>
<gene>
    <name evidence="5" type="primary">rhaS_93</name>
    <name evidence="5" type="ORF">SDC9_126540</name>
</gene>
<dbReference type="AlphaFoldDB" id="A0A645CRF9"/>
<proteinExistence type="predicted"/>
<dbReference type="EMBL" id="VSSQ01029387">
    <property type="protein sequence ID" value="MPM79503.1"/>
    <property type="molecule type" value="Genomic_DNA"/>
</dbReference>
<accession>A0A645CRF9</accession>
<dbReference type="Pfam" id="PF02311">
    <property type="entry name" value="AraC_binding"/>
    <property type="match status" value="1"/>
</dbReference>
<comment type="caution">
    <text evidence="5">The sequence shown here is derived from an EMBL/GenBank/DDBJ whole genome shotgun (WGS) entry which is preliminary data.</text>
</comment>
<dbReference type="Gene3D" id="1.10.10.60">
    <property type="entry name" value="Homeodomain-like"/>
    <property type="match status" value="2"/>
</dbReference>
<dbReference type="PRINTS" id="PR00032">
    <property type="entry name" value="HTHARAC"/>
</dbReference>
<dbReference type="SUPFAM" id="SSF51215">
    <property type="entry name" value="Regulatory protein AraC"/>
    <property type="match status" value="1"/>
</dbReference>
<dbReference type="Gene3D" id="2.60.120.10">
    <property type="entry name" value="Jelly Rolls"/>
    <property type="match status" value="1"/>
</dbReference>
<protein>
    <submittedName>
        <fullName evidence="5">HTH-type transcriptional activator RhaS</fullName>
    </submittedName>
</protein>
<dbReference type="InterPro" id="IPR020449">
    <property type="entry name" value="Tscrpt_reg_AraC-type_HTH"/>
</dbReference>
<dbReference type="InterPro" id="IPR037923">
    <property type="entry name" value="HTH-like"/>
</dbReference>
<name>A0A645CRF9_9ZZZZ</name>
<reference evidence="5" key="1">
    <citation type="submission" date="2019-08" db="EMBL/GenBank/DDBJ databases">
        <authorList>
            <person name="Kucharzyk K."/>
            <person name="Murdoch R.W."/>
            <person name="Higgins S."/>
            <person name="Loffler F."/>
        </authorList>
    </citation>
    <scope>NUCLEOTIDE SEQUENCE</scope>
</reference>
<dbReference type="GO" id="GO:0003700">
    <property type="term" value="F:DNA-binding transcription factor activity"/>
    <property type="evidence" value="ECO:0007669"/>
    <property type="project" value="InterPro"/>
</dbReference>
<evidence type="ECO:0000259" key="4">
    <source>
        <dbReference type="PROSITE" id="PS01124"/>
    </source>
</evidence>
<evidence type="ECO:0000256" key="2">
    <source>
        <dbReference type="ARBA" id="ARBA00023125"/>
    </source>
</evidence>
<dbReference type="GO" id="GO:0043565">
    <property type="term" value="F:sequence-specific DNA binding"/>
    <property type="evidence" value="ECO:0007669"/>
    <property type="project" value="InterPro"/>
</dbReference>
<dbReference type="InterPro" id="IPR050204">
    <property type="entry name" value="AraC_XylS_family_regulators"/>
</dbReference>
<sequence length="275" mass="31601">MRTVKYDAQLGLEAYHFEGILQKFPNHFHDYYVVGFIERGNRLLSCGQREYLIAPGDLVLFHPGESHACRQCDGKALDYRSLNISRETMERAVLEITGSAGLPMFAQPVAYHSELVAPLRELHRMIMGQEGELRKEERFFFLLEQLMEENARPAAQLPAPEPRAEIEAVCGYLEENYMHAVTLEELSRLAGLSKYYLLRSFTRQKGISPYSYLATVRVDRAKRLLEKGAAPVEAALQTGFSDQSHFSNFFKRFIGLTPRQYRSIFRHSFEADKHS</sequence>
<evidence type="ECO:0000256" key="3">
    <source>
        <dbReference type="ARBA" id="ARBA00023163"/>
    </source>
</evidence>
<dbReference type="InterPro" id="IPR003313">
    <property type="entry name" value="AraC-bd"/>
</dbReference>